<dbReference type="FunFam" id="3.40.50.720:FF:000495">
    <property type="entry name" value="3 hydroxysteroid dehydrogenase, putative"/>
    <property type="match status" value="1"/>
</dbReference>
<proteinExistence type="inferred from homology"/>
<dbReference type="EC" id="1.1.1.145" evidence="3"/>
<dbReference type="InterPro" id="IPR036291">
    <property type="entry name" value="NAD(P)-bd_dom_sf"/>
</dbReference>
<organism evidence="3 4">
    <name type="scientific">Mytilus coruscus</name>
    <name type="common">Sea mussel</name>
    <dbReference type="NCBI Taxonomy" id="42192"/>
    <lineage>
        <taxon>Eukaryota</taxon>
        <taxon>Metazoa</taxon>
        <taxon>Spiralia</taxon>
        <taxon>Lophotrochozoa</taxon>
        <taxon>Mollusca</taxon>
        <taxon>Bivalvia</taxon>
        <taxon>Autobranchia</taxon>
        <taxon>Pteriomorphia</taxon>
        <taxon>Mytilida</taxon>
        <taxon>Mytiloidea</taxon>
        <taxon>Mytilidae</taxon>
        <taxon>Mytilinae</taxon>
        <taxon>Mytilus</taxon>
    </lineage>
</organism>
<dbReference type="Gene3D" id="3.40.50.720">
    <property type="entry name" value="NAD(P)-binding Rossmann-like Domain"/>
    <property type="match status" value="1"/>
</dbReference>
<dbReference type="Pfam" id="PF01073">
    <property type="entry name" value="3Beta_HSD"/>
    <property type="match status" value="1"/>
</dbReference>
<dbReference type="AlphaFoldDB" id="A0A6J8BAZ2"/>
<evidence type="ECO:0000256" key="1">
    <source>
        <dbReference type="RuleBase" id="RU004475"/>
    </source>
</evidence>
<feature type="transmembrane region" description="Helical" evidence="1">
    <location>
        <begin position="275"/>
        <end position="296"/>
    </location>
</feature>
<dbReference type="PANTHER" id="PTHR43000">
    <property type="entry name" value="DTDP-D-GLUCOSE 4,6-DEHYDRATASE-RELATED"/>
    <property type="match status" value="1"/>
</dbReference>
<reference evidence="3 4" key="1">
    <citation type="submission" date="2020-06" db="EMBL/GenBank/DDBJ databases">
        <authorList>
            <person name="Li R."/>
            <person name="Bekaert M."/>
        </authorList>
    </citation>
    <scope>NUCLEOTIDE SEQUENCE [LARGE SCALE GENOMIC DNA]</scope>
    <source>
        <strain evidence="4">wild</strain>
    </source>
</reference>
<evidence type="ECO:0000259" key="2">
    <source>
        <dbReference type="Pfam" id="PF01073"/>
    </source>
</evidence>
<evidence type="ECO:0000313" key="3">
    <source>
        <dbReference type="EMBL" id="CAC5380561.1"/>
    </source>
</evidence>
<dbReference type="GO" id="GO:0003854">
    <property type="term" value="F:3-beta-hydroxy-Delta5-steroid dehydrogenase (NAD+) activity"/>
    <property type="evidence" value="ECO:0007669"/>
    <property type="project" value="UniProtKB-EC"/>
</dbReference>
<accession>A0A6J8BAZ2</accession>
<comment type="similarity">
    <text evidence="1">Belongs to the 3-beta-HSD family.</text>
</comment>
<keyword evidence="1" id="KW-1133">Transmembrane helix</keyword>
<dbReference type="OrthoDB" id="10262413at2759"/>
<keyword evidence="1 3" id="KW-0560">Oxidoreductase</keyword>
<dbReference type="SUPFAM" id="SSF51735">
    <property type="entry name" value="NAD(P)-binding Rossmann-fold domains"/>
    <property type="match status" value="1"/>
</dbReference>
<keyword evidence="1" id="KW-0812">Transmembrane</keyword>
<protein>
    <submittedName>
        <fullName evidence="3">HSD3B</fullName>
        <ecNumber evidence="3">1.1.1.145</ecNumber>
        <ecNumber evidence="3">5.3.3.1</ecNumber>
    </submittedName>
</protein>
<name>A0A6J8BAZ2_MYTCO</name>
<sequence>MGSLVVLVTGGSGFLGQHVIKHLQLYGDCVKEIRILDCLPFKKKLDYADSKPVTSFTGNITDEEVVSEACNGVDAVLHFASVIDTTMFPNKQRLHEVNVKGTQTMLAACKKHNIGIFIYCSSIAVLQGYEDVQAGTETTVSVPSTLMFPSYGSTKYLAQNIVLNDNGFKLKNGEKMKTLAILPLTMYGELDSNLTPLMKSIKNKTFPRIGPMKAYAQFAYVGNVAMMFVRALESLVKNSELGGQYFFGADDTPANPMTGFLQPFLGCLNSKISSWYLPYWLMYICLTLLYVILLVLRPIKKLNVPMTTKSLAFNNTTFYVTYDKAKTLLGYKPLYDYENSLENAIKFYSNV</sequence>
<dbReference type="GO" id="GO:0006694">
    <property type="term" value="P:steroid biosynthetic process"/>
    <property type="evidence" value="ECO:0007669"/>
    <property type="project" value="InterPro"/>
</dbReference>
<keyword evidence="1" id="KW-0472">Membrane</keyword>
<dbReference type="GO" id="GO:0004769">
    <property type="term" value="F:steroid Delta-isomerase activity"/>
    <property type="evidence" value="ECO:0007669"/>
    <property type="project" value="UniProtKB-EC"/>
</dbReference>
<dbReference type="Proteomes" id="UP000507470">
    <property type="component" value="Unassembled WGS sequence"/>
</dbReference>
<gene>
    <name evidence="3" type="ORF">MCOR_16495</name>
</gene>
<evidence type="ECO:0000313" key="4">
    <source>
        <dbReference type="Proteomes" id="UP000507470"/>
    </source>
</evidence>
<keyword evidence="4" id="KW-1185">Reference proteome</keyword>
<keyword evidence="3" id="KW-0413">Isomerase</keyword>
<dbReference type="EMBL" id="CACVKT020002898">
    <property type="protein sequence ID" value="CAC5380561.1"/>
    <property type="molecule type" value="Genomic_DNA"/>
</dbReference>
<feature type="domain" description="3-beta hydroxysteroid dehydrogenase/isomerase" evidence="2">
    <location>
        <begin position="7"/>
        <end position="272"/>
    </location>
</feature>
<dbReference type="InterPro" id="IPR002225">
    <property type="entry name" value="3Beta_OHSteriod_DH/Estase"/>
</dbReference>
<dbReference type="EC" id="5.3.3.1" evidence="3"/>